<dbReference type="GO" id="GO:0008171">
    <property type="term" value="F:O-methyltransferase activity"/>
    <property type="evidence" value="ECO:0007669"/>
    <property type="project" value="InterPro"/>
</dbReference>
<evidence type="ECO:0000259" key="5">
    <source>
        <dbReference type="Pfam" id="PF00891"/>
    </source>
</evidence>
<dbReference type="AlphaFoldDB" id="A0A8E5MF77"/>
<keyword evidence="1" id="KW-0489">Methyltransferase</keyword>
<evidence type="ECO:0000313" key="6">
    <source>
        <dbReference type="EMBL" id="QUC18108.1"/>
    </source>
</evidence>
<dbReference type="PANTHER" id="PTHR43712">
    <property type="entry name" value="PUTATIVE (AFU_ORTHOLOGUE AFUA_4G14580)-RELATED"/>
    <property type="match status" value="1"/>
</dbReference>
<feature type="region of interest" description="Disordered" evidence="4">
    <location>
        <begin position="1"/>
        <end position="30"/>
    </location>
</feature>
<dbReference type="InterPro" id="IPR016461">
    <property type="entry name" value="COMT-like"/>
</dbReference>
<dbReference type="Gene3D" id="1.10.10.10">
    <property type="entry name" value="Winged helix-like DNA-binding domain superfamily/Winged helix DNA-binding domain"/>
    <property type="match status" value="1"/>
</dbReference>
<dbReference type="GeneID" id="66063127"/>
<dbReference type="KEGG" id="uvi:66063127"/>
<dbReference type="PROSITE" id="PS51683">
    <property type="entry name" value="SAM_OMT_II"/>
    <property type="match status" value="1"/>
</dbReference>
<keyword evidence="7" id="KW-1185">Reference proteome</keyword>
<evidence type="ECO:0000256" key="2">
    <source>
        <dbReference type="ARBA" id="ARBA00022679"/>
    </source>
</evidence>
<dbReference type="SUPFAM" id="SSF46785">
    <property type="entry name" value="Winged helix' DNA-binding domain"/>
    <property type="match status" value="1"/>
</dbReference>
<sequence length="516" mass="57202">MGKFKVPSWLQTPAAPAGAGPEVAKKKQHRRSFTTFTQHLRQKPESAASSTPTIVEAASNTGASRLLALARLITAETEKLDAYLRKNETLQPGFGVDAPADFPPLPPEIQRSRQAIVHASQELGSLVRGPRESVRWSVWSFLDTLSLEIINHYDIAKHVPVDEAISLAKLQEKTTLDPINLARVLRHAMTNRIFCEPKPGLIAHTASSRLLAEDAALQDWVGFNSEDIFPAAANVLKALKTYPEATSLATTGFNFAFDTVEREPMFVTFGKDMARAKRMGGAMASLTGGEGYQISYFVDNHDFSEVNERGGTFVDIGGSHGFVCVDLAKKWTKMKFVVQDLPKTVNSAPRPICEDASVAERIRFEAHDFFREQPVKNADVYFFRWILHNYSTPYAIKLLKNLVPALKPGARVVINDHCLREPGSENPWDEKLIRSMDLIMLSLLNAQEREEQEFKALFQAADEQFVFKGVTRMPGCRMSVIEAVWEPAEHEANDGVTACWGMADNGASQAGTAKLD</sequence>
<evidence type="ECO:0000256" key="1">
    <source>
        <dbReference type="ARBA" id="ARBA00022603"/>
    </source>
</evidence>
<keyword evidence="2" id="KW-0808">Transferase</keyword>
<protein>
    <recommendedName>
        <fullName evidence="5">O-methyltransferase C-terminal domain-containing protein</fullName>
    </recommendedName>
</protein>
<dbReference type="Proteomes" id="UP000027002">
    <property type="component" value="Chromosome 2"/>
</dbReference>
<dbReference type="EMBL" id="CP072754">
    <property type="protein sequence ID" value="QUC18108.1"/>
    <property type="molecule type" value="Genomic_DNA"/>
</dbReference>
<dbReference type="InterPro" id="IPR001077">
    <property type="entry name" value="COMT_C"/>
</dbReference>
<dbReference type="InterPro" id="IPR036388">
    <property type="entry name" value="WH-like_DNA-bd_sf"/>
</dbReference>
<evidence type="ECO:0000256" key="4">
    <source>
        <dbReference type="SAM" id="MobiDB-lite"/>
    </source>
</evidence>
<dbReference type="InterPro" id="IPR036390">
    <property type="entry name" value="WH_DNA-bd_sf"/>
</dbReference>
<dbReference type="SUPFAM" id="SSF53335">
    <property type="entry name" value="S-adenosyl-L-methionine-dependent methyltransferases"/>
    <property type="match status" value="1"/>
</dbReference>
<dbReference type="OrthoDB" id="2410195at2759"/>
<reference evidence="6" key="1">
    <citation type="submission" date="2020-03" db="EMBL/GenBank/DDBJ databases">
        <title>A mixture of massive structural variations and highly conserved coding sequences in Ustilaginoidea virens genome.</title>
        <authorList>
            <person name="Zhang K."/>
            <person name="Zhao Z."/>
            <person name="Zhang Z."/>
            <person name="Li Y."/>
            <person name="Hsiang T."/>
            <person name="Sun W."/>
        </authorList>
    </citation>
    <scope>NUCLEOTIDE SEQUENCE</scope>
    <source>
        <strain evidence="6">UV-8b</strain>
    </source>
</reference>
<evidence type="ECO:0000256" key="3">
    <source>
        <dbReference type="ARBA" id="ARBA00022691"/>
    </source>
</evidence>
<name>A0A8E5MF77_USTVR</name>
<dbReference type="Gene3D" id="3.40.50.150">
    <property type="entry name" value="Vaccinia Virus protein VP39"/>
    <property type="match status" value="1"/>
</dbReference>
<accession>A0A8E5MF77</accession>
<dbReference type="RefSeq" id="XP_042995781.1">
    <property type="nucleotide sequence ID" value="XM_043139847.1"/>
</dbReference>
<evidence type="ECO:0000313" key="7">
    <source>
        <dbReference type="Proteomes" id="UP000027002"/>
    </source>
</evidence>
<organism evidence="6 7">
    <name type="scientific">Ustilaginoidea virens</name>
    <name type="common">Rice false smut fungus</name>
    <name type="synonym">Villosiclava virens</name>
    <dbReference type="NCBI Taxonomy" id="1159556"/>
    <lineage>
        <taxon>Eukaryota</taxon>
        <taxon>Fungi</taxon>
        <taxon>Dikarya</taxon>
        <taxon>Ascomycota</taxon>
        <taxon>Pezizomycotina</taxon>
        <taxon>Sordariomycetes</taxon>
        <taxon>Hypocreomycetidae</taxon>
        <taxon>Hypocreales</taxon>
        <taxon>Clavicipitaceae</taxon>
        <taxon>Ustilaginoidea</taxon>
    </lineage>
</organism>
<feature type="domain" description="O-methyltransferase C-terminal" evidence="5">
    <location>
        <begin position="312"/>
        <end position="461"/>
    </location>
</feature>
<dbReference type="PANTHER" id="PTHR43712:SF16">
    <property type="entry name" value="O-METHYLTRANSFERASE ELCB"/>
    <property type="match status" value="1"/>
</dbReference>
<keyword evidence="3" id="KW-0949">S-adenosyl-L-methionine</keyword>
<gene>
    <name evidence="6" type="ORF">UV8b_02349</name>
</gene>
<dbReference type="InterPro" id="IPR029063">
    <property type="entry name" value="SAM-dependent_MTases_sf"/>
</dbReference>
<dbReference type="GO" id="GO:0032259">
    <property type="term" value="P:methylation"/>
    <property type="evidence" value="ECO:0007669"/>
    <property type="project" value="UniProtKB-KW"/>
</dbReference>
<dbReference type="Pfam" id="PF00891">
    <property type="entry name" value="Methyltransf_2"/>
    <property type="match status" value="1"/>
</dbReference>
<proteinExistence type="predicted"/>